<comment type="caution">
    <text evidence="4">The sequence shown here is derived from an EMBL/GenBank/DDBJ whole genome shotgun (WGS) entry which is preliminary data.</text>
</comment>
<sequence length="557" mass="63249">MASLEPTGLDYTHTHLPWVWAPIKLILKISSDYTEAFDRIMKAYSQIAECLGRFQLLERSFKGQPQLYPVFVIFYVDILRFHKAAYKFLTRRCWKLLFMTTWGRFEREFKTIIEDLKRHEDLIDKEVNAHDIVEARAMREALTAWRTESLARLAREEKQQTARQMQAAIIWLRLDDSDQIVLSDALTKVGAGHPGTVDWVLKRRQVSSWLGPSADTPFLCLQGGPGTGKSVMVAQLVSFLNSSKSSLVIRHFCSYTHDSSTQYDHIIKSLLLQFAQHSADLVAHIHDEYIGSRQATVGILEDLLEMAVDLLSGNGQRGIHILLDGLDECPIDKQRSLLRLMKCLTSGRSNCKVLISSRDVPPLPARARKAVLSLAEEKACLRDTITTYARIRLLAIGDNLRELGISEDEIKHISSHIGQRADGMFLWATLVLNYLSANFFYTGDEFMKAVDTLPQELTAFYEKLLSRILTGLDTRSALRLRAIFGWIAFAKRPLRKAELQSALMFQPDEVIGDRPVPAQIFERCKPLIEERSDSTLTFIHISVKESYEASGDFSLSP</sequence>
<dbReference type="Gene3D" id="3.40.50.300">
    <property type="entry name" value="P-loop containing nucleotide triphosphate hydrolases"/>
    <property type="match status" value="1"/>
</dbReference>
<accession>A0AAN6RNZ1</accession>
<evidence type="ECO:0000256" key="1">
    <source>
        <dbReference type="ARBA" id="ARBA00022737"/>
    </source>
</evidence>
<evidence type="ECO:0000259" key="2">
    <source>
        <dbReference type="Pfam" id="PF24809"/>
    </source>
</evidence>
<dbReference type="PANTHER" id="PTHR10039:SF14">
    <property type="entry name" value="NACHT DOMAIN-CONTAINING PROTEIN"/>
    <property type="match status" value="1"/>
</dbReference>
<protein>
    <recommendedName>
        <fullName evidence="6">NACHT domain-containing protein</fullName>
    </recommendedName>
</protein>
<dbReference type="Proteomes" id="UP001303889">
    <property type="component" value="Unassembled WGS sequence"/>
</dbReference>
<keyword evidence="1" id="KW-0677">Repeat</keyword>
<dbReference type="InterPro" id="IPR027417">
    <property type="entry name" value="P-loop_NTPase"/>
</dbReference>
<reference evidence="4" key="1">
    <citation type="journal article" date="2023" name="Mol. Phylogenet. Evol.">
        <title>Genome-scale phylogeny and comparative genomics of the fungal order Sordariales.</title>
        <authorList>
            <person name="Hensen N."/>
            <person name="Bonometti L."/>
            <person name="Westerberg I."/>
            <person name="Brannstrom I.O."/>
            <person name="Guillou S."/>
            <person name="Cros-Aarteil S."/>
            <person name="Calhoun S."/>
            <person name="Haridas S."/>
            <person name="Kuo A."/>
            <person name="Mondo S."/>
            <person name="Pangilinan J."/>
            <person name="Riley R."/>
            <person name="LaButti K."/>
            <person name="Andreopoulos B."/>
            <person name="Lipzen A."/>
            <person name="Chen C."/>
            <person name="Yan M."/>
            <person name="Daum C."/>
            <person name="Ng V."/>
            <person name="Clum A."/>
            <person name="Steindorff A."/>
            <person name="Ohm R.A."/>
            <person name="Martin F."/>
            <person name="Silar P."/>
            <person name="Natvig D.O."/>
            <person name="Lalanne C."/>
            <person name="Gautier V."/>
            <person name="Ament-Velasquez S.L."/>
            <person name="Kruys A."/>
            <person name="Hutchinson M.I."/>
            <person name="Powell A.J."/>
            <person name="Barry K."/>
            <person name="Miller A.N."/>
            <person name="Grigoriev I.V."/>
            <person name="Debuchy R."/>
            <person name="Gladieux P."/>
            <person name="Hiltunen Thoren M."/>
            <person name="Johannesson H."/>
        </authorList>
    </citation>
    <scope>NUCLEOTIDE SEQUENCE</scope>
    <source>
        <strain evidence="4">CBS 103.79</strain>
    </source>
</reference>
<feature type="domain" description="DUF7708" evidence="2">
    <location>
        <begin position="19"/>
        <end position="131"/>
    </location>
</feature>
<dbReference type="InterPro" id="IPR056125">
    <property type="entry name" value="DUF7708"/>
</dbReference>
<evidence type="ECO:0000259" key="3">
    <source>
        <dbReference type="Pfam" id="PF24883"/>
    </source>
</evidence>
<dbReference type="InterPro" id="IPR056884">
    <property type="entry name" value="NPHP3-like_N"/>
</dbReference>
<dbReference type="PANTHER" id="PTHR10039">
    <property type="entry name" value="AMELOGENIN"/>
    <property type="match status" value="1"/>
</dbReference>
<name>A0AAN6RNZ1_9PEZI</name>
<reference evidence="4" key="2">
    <citation type="submission" date="2023-05" db="EMBL/GenBank/DDBJ databases">
        <authorList>
            <consortium name="Lawrence Berkeley National Laboratory"/>
            <person name="Steindorff A."/>
            <person name="Hensen N."/>
            <person name="Bonometti L."/>
            <person name="Westerberg I."/>
            <person name="Brannstrom I.O."/>
            <person name="Guillou S."/>
            <person name="Cros-Aarteil S."/>
            <person name="Calhoun S."/>
            <person name="Haridas S."/>
            <person name="Kuo A."/>
            <person name="Mondo S."/>
            <person name="Pangilinan J."/>
            <person name="Riley R."/>
            <person name="Labutti K."/>
            <person name="Andreopoulos B."/>
            <person name="Lipzen A."/>
            <person name="Chen C."/>
            <person name="Yanf M."/>
            <person name="Daum C."/>
            <person name="Ng V."/>
            <person name="Clum A."/>
            <person name="Ohm R."/>
            <person name="Martin F."/>
            <person name="Silar P."/>
            <person name="Natvig D."/>
            <person name="Lalanne C."/>
            <person name="Gautier V."/>
            <person name="Ament-Velasquez S.L."/>
            <person name="Kruys A."/>
            <person name="Hutchinson M.I."/>
            <person name="Powell A.J."/>
            <person name="Barry K."/>
            <person name="Miller A.N."/>
            <person name="Grigoriev I.V."/>
            <person name="Debuchy R."/>
            <person name="Gladieux P."/>
            <person name="Thoren M.H."/>
            <person name="Johannesson H."/>
        </authorList>
    </citation>
    <scope>NUCLEOTIDE SEQUENCE</scope>
    <source>
        <strain evidence="4">CBS 103.79</strain>
    </source>
</reference>
<evidence type="ECO:0000313" key="4">
    <source>
        <dbReference type="EMBL" id="KAK3897093.1"/>
    </source>
</evidence>
<dbReference type="Pfam" id="PF24809">
    <property type="entry name" value="DUF7708"/>
    <property type="match status" value="1"/>
</dbReference>
<organism evidence="4 5">
    <name type="scientific">Staphylotrichum tortipilum</name>
    <dbReference type="NCBI Taxonomy" id="2831512"/>
    <lineage>
        <taxon>Eukaryota</taxon>
        <taxon>Fungi</taxon>
        <taxon>Dikarya</taxon>
        <taxon>Ascomycota</taxon>
        <taxon>Pezizomycotina</taxon>
        <taxon>Sordariomycetes</taxon>
        <taxon>Sordariomycetidae</taxon>
        <taxon>Sordariales</taxon>
        <taxon>Chaetomiaceae</taxon>
        <taxon>Staphylotrichum</taxon>
    </lineage>
</organism>
<keyword evidence="5" id="KW-1185">Reference proteome</keyword>
<feature type="domain" description="Nephrocystin 3-like N-terminal" evidence="3">
    <location>
        <begin position="195"/>
        <end position="358"/>
    </location>
</feature>
<evidence type="ECO:0000313" key="5">
    <source>
        <dbReference type="Proteomes" id="UP001303889"/>
    </source>
</evidence>
<evidence type="ECO:0008006" key="6">
    <source>
        <dbReference type="Google" id="ProtNLM"/>
    </source>
</evidence>
<proteinExistence type="predicted"/>
<gene>
    <name evidence="4" type="ORF">C8A05DRAFT_48158</name>
</gene>
<dbReference type="Pfam" id="PF24883">
    <property type="entry name" value="NPHP3_N"/>
    <property type="match status" value="1"/>
</dbReference>
<dbReference type="SUPFAM" id="SSF52540">
    <property type="entry name" value="P-loop containing nucleoside triphosphate hydrolases"/>
    <property type="match status" value="1"/>
</dbReference>
<dbReference type="EMBL" id="MU856276">
    <property type="protein sequence ID" value="KAK3897093.1"/>
    <property type="molecule type" value="Genomic_DNA"/>
</dbReference>
<dbReference type="AlphaFoldDB" id="A0AAN6RNZ1"/>